<reference evidence="2 3" key="1">
    <citation type="submission" date="2016-11" db="EMBL/GenBank/DDBJ databases">
        <title>Draft Genome Sequences of Nine Cyanobacterial Strains from Diverse Habitats.</title>
        <authorList>
            <person name="Zhu T."/>
            <person name="Hou S."/>
            <person name="Lu X."/>
            <person name="Hess W.R."/>
        </authorList>
    </citation>
    <scope>NUCLEOTIDE SEQUENCE [LARGE SCALE GENOMIC DNA]</scope>
    <source>
        <strain evidence="2 3">NIES-592</strain>
    </source>
</reference>
<comment type="caution">
    <text evidence="2">The sequence shown here is derived from an EMBL/GenBank/DDBJ whole genome shotgun (WGS) entry which is preliminary data.</text>
</comment>
<protein>
    <recommendedName>
        <fullName evidence="1">Phytochrome chromophore attachment site domain-containing protein</fullName>
    </recommendedName>
</protein>
<feature type="domain" description="Phytochrome chromophore attachment site" evidence="1">
    <location>
        <begin position="41"/>
        <end position="163"/>
    </location>
</feature>
<dbReference type="Proteomes" id="UP000186391">
    <property type="component" value="Unassembled WGS sequence"/>
</dbReference>
<dbReference type="InterPro" id="IPR029016">
    <property type="entry name" value="GAF-like_dom_sf"/>
</dbReference>
<evidence type="ECO:0000313" key="3">
    <source>
        <dbReference type="Proteomes" id="UP000186391"/>
    </source>
</evidence>
<dbReference type="InterPro" id="IPR003018">
    <property type="entry name" value="GAF"/>
</dbReference>
<dbReference type="SMART" id="SM00065">
    <property type="entry name" value="GAF"/>
    <property type="match status" value="1"/>
</dbReference>
<dbReference type="EMBL" id="MRCA01000010">
    <property type="protein sequence ID" value="OKH12626.1"/>
    <property type="molecule type" value="Genomic_DNA"/>
</dbReference>
<dbReference type="SUPFAM" id="SSF55781">
    <property type="entry name" value="GAF domain-like"/>
    <property type="match status" value="1"/>
</dbReference>
<dbReference type="Pfam" id="PF01590">
    <property type="entry name" value="GAF"/>
    <property type="match status" value="1"/>
</dbReference>
<dbReference type="OrthoDB" id="516850at2"/>
<proteinExistence type="predicted"/>
<dbReference type="PROSITE" id="PS50046">
    <property type="entry name" value="PHYTOCHROME_2"/>
    <property type="match status" value="1"/>
</dbReference>
<dbReference type="Gene3D" id="3.30.450.40">
    <property type="match status" value="1"/>
</dbReference>
<organism evidence="2 3">
    <name type="scientific">Fischerella major NIES-592</name>
    <dbReference type="NCBI Taxonomy" id="210994"/>
    <lineage>
        <taxon>Bacteria</taxon>
        <taxon>Bacillati</taxon>
        <taxon>Cyanobacteriota</taxon>
        <taxon>Cyanophyceae</taxon>
        <taxon>Nostocales</taxon>
        <taxon>Hapalosiphonaceae</taxon>
        <taxon>Fischerella</taxon>
    </lineage>
</organism>
<sequence>MQSHPNPEFNPSVTAHRDRGLQKVLERLIGTMERDALVIQTTNRLRETLQVDRVVLYYFYYQWQGQVTFEALSSEEFSILGSTGPDDCFNDEYAAMYLAGRVRAIPDIESEAIATCHRDFLRQLQVRANLVVPVLTPKGLWGLLVAHHCQAPRQWLSSDIELMQTEAQVLAAAPCIRES</sequence>
<name>A0A1U7GWK4_9CYAN</name>
<keyword evidence="3" id="KW-1185">Reference proteome</keyword>
<evidence type="ECO:0000259" key="1">
    <source>
        <dbReference type="PROSITE" id="PS50046"/>
    </source>
</evidence>
<evidence type="ECO:0000313" key="2">
    <source>
        <dbReference type="EMBL" id="OKH12626.1"/>
    </source>
</evidence>
<dbReference type="RefSeq" id="WP_009457990.1">
    <property type="nucleotide sequence ID" value="NZ_MRCA01000010.1"/>
</dbReference>
<accession>A0A1U7GWK4</accession>
<dbReference type="GeneID" id="35797214"/>
<gene>
    <name evidence="2" type="ORF">NIES592_17445</name>
</gene>
<dbReference type="AlphaFoldDB" id="A0A1U7GWK4"/>
<dbReference type="InterPro" id="IPR016132">
    <property type="entry name" value="Phyto_chromo_attachment"/>
</dbReference>